<keyword evidence="9" id="KW-1185">Reference proteome</keyword>
<reference evidence="8" key="1">
    <citation type="submission" date="2022-06" db="EMBL/GenBank/DDBJ databases">
        <title>Complete genome sequences of two strains of the flax pathogen Septoria linicola.</title>
        <authorList>
            <person name="Lapalu N."/>
            <person name="Simon A."/>
            <person name="Demenou B."/>
            <person name="Paumier D."/>
            <person name="Guillot M.-P."/>
            <person name="Gout L."/>
            <person name="Valade R."/>
        </authorList>
    </citation>
    <scope>NUCLEOTIDE SEQUENCE</scope>
    <source>
        <strain evidence="8">SE15195</strain>
    </source>
</reference>
<dbReference type="InterPro" id="IPR020846">
    <property type="entry name" value="MFS_dom"/>
</dbReference>
<dbReference type="GO" id="GO:0016020">
    <property type="term" value="C:membrane"/>
    <property type="evidence" value="ECO:0007669"/>
    <property type="project" value="UniProtKB-SubCell"/>
</dbReference>
<dbReference type="FunFam" id="1.20.1250.20:FF:000057">
    <property type="entry name" value="MFS general substrate transporter"/>
    <property type="match status" value="1"/>
</dbReference>
<feature type="transmembrane region" description="Helical" evidence="6">
    <location>
        <begin position="222"/>
        <end position="244"/>
    </location>
</feature>
<name>A0A9Q9AWV4_9PEZI</name>
<organism evidence="8 9">
    <name type="scientific">Septoria linicola</name>
    <dbReference type="NCBI Taxonomy" id="215465"/>
    <lineage>
        <taxon>Eukaryota</taxon>
        <taxon>Fungi</taxon>
        <taxon>Dikarya</taxon>
        <taxon>Ascomycota</taxon>
        <taxon>Pezizomycotina</taxon>
        <taxon>Dothideomycetes</taxon>
        <taxon>Dothideomycetidae</taxon>
        <taxon>Mycosphaerellales</taxon>
        <taxon>Mycosphaerellaceae</taxon>
        <taxon>Septoria</taxon>
    </lineage>
</organism>
<gene>
    <name evidence="8" type="ORF">Slin15195_G072990</name>
</gene>
<dbReference type="GO" id="GO:0022857">
    <property type="term" value="F:transmembrane transporter activity"/>
    <property type="evidence" value="ECO:0007669"/>
    <property type="project" value="InterPro"/>
</dbReference>
<feature type="transmembrane region" description="Helical" evidence="6">
    <location>
        <begin position="189"/>
        <end position="210"/>
    </location>
</feature>
<accession>A0A9Q9AWV4</accession>
<evidence type="ECO:0000256" key="3">
    <source>
        <dbReference type="ARBA" id="ARBA00022692"/>
    </source>
</evidence>
<sequence>MSFTTETTEKDVAPILDLHEHYSVAGSNRANSVLARQYTGKGTPEDRALIRKQDVRIIPLCAFIYLLCYLDRSNIGNAKVLNQASGDKLLTETRMTNGQYTISLTVLLVAFVFCEAPSNYALKRFRPSRWIAFLMFTWGSMTMALGGTHSFASITTVRFFLGVFEAGLFPGLMYYLTFWYRADERSVRMALVLASATLAGAFGGAIAYGVGHMNRTGGLSAWRWLFILEGIPSILSSFFARFLLPDYPETTPWLSTAEKCRAAERL</sequence>
<dbReference type="SUPFAM" id="SSF103473">
    <property type="entry name" value="MFS general substrate transporter"/>
    <property type="match status" value="1"/>
</dbReference>
<evidence type="ECO:0000256" key="4">
    <source>
        <dbReference type="ARBA" id="ARBA00022989"/>
    </source>
</evidence>
<dbReference type="Proteomes" id="UP001056384">
    <property type="component" value="Chromosome 5"/>
</dbReference>
<evidence type="ECO:0000256" key="5">
    <source>
        <dbReference type="ARBA" id="ARBA00023136"/>
    </source>
</evidence>
<evidence type="ECO:0000259" key="7">
    <source>
        <dbReference type="PROSITE" id="PS50850"/>
    </source>
</evidence>
<keyword evidence="5 6" id="KW-0472">Membrane</keyword>
<dbReference type="InterPro" id="IPR036259">
    <property type="entry name" value="MFS_trans_sf"/>
</dbReference>
<keyword evidence="2" id="KW-0813">Transport</keyword>
<dbReference type="Gene3D" id="1.20.1250.20">
    <property type="entry name" value="MFS general substrate transporter like domains"/>
    <property type="match status" value="1"/>
</dbReference>
<feature type="transmembrane region" description="Helical" evidence="6">
    <location>
        <begin position="157"/>
        <end position="177"/>
    </location>
</feature>
<dbReference type="PANTHER" id="PTHR43791:SF49">
    <property type="entry name" value="TRANSPORTER, PUTATIVE (AFU_ORTHOLOGUE AFUA_4G04250)-RELATED"/>
    <property type="match status" value="1"/>
</dbReference>
<evidence type="ECO:0000256" key="2">
    <source>
        <dbReference type="ARBA" id="ARBA00022448"/>
    </source>
</evidence>
<dbReference type="PANTHER" id="PTHR43791">
    <property type="entry name" value="PERMEASE-RELATED"/>
    <property type="match status" value="1"/>
</dbReference>
<dbReference type="PROSITE" id="PS50850">
    <property type="entry name" value="MFS"/>
    <property type="match status" value="1"/>
</dbReference>
<keyword evidence="4 6" id="KW-1133">Transmembrane helix</keyword>
<evidence type="ECO:0000313" key="9">
    <source>
        <dbReference type="Proteomes" id="UP001056384"/>
    </source>
</evidence>
<feature type="domain" description="Major facilitator superfamily (MFS) profile" evidence="7">
    <location>
        <begin position="57"/>
        <end position="266"/>
    </location>
</feature>
<evidence type="ECO:0000256" key="6">
    <source>
        <dbReference type="SAM" id="Phobius"/>
    </source>
</evidence>
<dbReference type="InterPro" id="IPR011701">
    <property type="entry name" value="MFS"/>
</dbReference>
<evidence type="ECO:0000313" key="8">
    <source>
        <dbReference type="EMBL" id="USW53980.1"/>
    </source>
</evidence>
<protein>
    <submittedName>
        <fullName evidence="8">Major facilitator superfamily, MFS transporter superfamily</fullName>
    </submittedName>
</protein>
<dbReference type="Pfam" id="PF07690">
    <property type="entry name" value="MFS_1"/>
    <property type="match status" value="1"/>
</dbReference>
<dbReference type="EMBL" id="CP099422">
    <property type="protein sequence ID" value="USW53980.1"/>
    <property type="molecule type" value="Genomic_DNA"/>
</dbReference>
<keyword evidence="3 6" id="KW-0812">Transmembrane</keyword>
<dbReference type="AlphaFoldDB" id="A0A9Q9AWV4"/>
<proteinExistence type="predicted"/>
<feature type="transmembrane region" description="Helical" evidence="6">
    <location>
        <begin position="130"/>
        <end position="151"/>
    </location>
</feature>
<evidence type="ECO:0000256" key="1">
    <source>
        <dbReference type="ARBA" id="ARBA00004141"/>
    </source>
</evidence>
<comment type="subcellular location">
    <subcellularLocation>
        <location evidence="1">Membrane</location>
        <topology evidence="1">Multi-pass membrane protein</topology>
    </subcellularLocation>
</comment>